<dbReference type="PROSITE" id="PS51257">
    <property type="entry name" value="PROKAR_LIPOPROTEIN"/>
    <property type="match status" value="1"/>
</dbReference>
<dbReference type="Gene3D" id="1.25.40.10">
    <property type="entry name" value="Tetratricopeptide repeat domain"/>
    <property type="match status" value="2"/>
</dbReference>
<dbReference type="Pfam" id="PF13181">
    <property type="entry name" value="TPR_8"/>
    <property type="match status" value="1"/>
</dbReference>
<dbReference type="InterPro" id="IPR011990">
    <property type="entry name" value="TPR-like_helical_dom_sf"/>
</dbReference>
<keyword evidence="2" id="KW-1185">Reference proteome</keyword>
<proteinExistence type="predicted"/>
<dbReference type="SUPFAM" id="SSF48452">
    <property type="entry name" value="TPR-like"/>
    <property type="match status" value="2"/>
</dbReference>
<dbReference type="Pfam" id="PF13174">
    <property type="entry name" value="TPR_6"/>
    <property type="match status" value="1"/>
</dbReference>
<comment type="caution">
    <text evidence="1">The sequence shown here is derived from an EMBL/GenBank/DDBJ whole genome shotgun (WGS) entry which is preliminary data.</text>
</comment>
<dbReference type="Proteomes" id="UP000619238">
    <property type="component" value="Unassembled WGS sequence"/>
</dbReference>
<gene>
    <name evidence="1" type="ORF">H2O64_11520</name>
</gene>
<dbReference type="InterPro" id="IPR019734">
    <property type="entry name" value="TPR_rpt"/>
</dbReference>
<evidence type="ECO:0000313" key="1">
    <source>
        <dbReference type="EMBL" id="MBC8755307.1"/>
    </source>
</evidence>
<accession>A0ABR7Q9Q7</accession>
<dbReference type="EMBL" id="JACGWS010000006">
    <property type="protein sequence ID" value="MBC8755307.1"/>
    <property type="molecule type" value="Genomic_DNA"/>
</dbReference>
<protein>
    <submittedName>
        <fullName evidence="1">Tetratricopeptide repeat protein</fullName>
    </submittedName>
</protein>
<sequence>MIKNLVLQLQNRSTLKKTVYISVTLSVLGILLFSCSTKKNSFINRNFHSVTTKYNVLFNGNVAFEEGREALMNSFIDNYWEVLPVERMEVQDELAIPGQGGRNPSFKKAEEKAVKAIQKHSMDIKGRQRNPQMDEAYLLLGKARYFDQRFIPALEALNYTLAQYPDSDKINQTRIWREKTHLRLENEEFAIANLKELIRFEKLDDQEYADANAVLGQAYINLKHKDSAVQVMKRAASSTEIHEEEGRYNYIIGQLFNELGHKDSANMAFDKVIALNRKSPRIYMINAHVEKARNFDLENGNKEEFLEMLNDLAEDRENRPFLGRIYRQLAEYHLAQDSLVLAESYFNQSVRKAKTDKQLKALDYENIAALRFDEAQYKDAGMYYDSTLLNLKKNTRKFRRIEKKRANLEDVIAYEDVAKQNDSILKLVNFSEEERTTYFQEYIDVLKAEEAAQLEAEEQKQNFAANEFASSRDIGPKTGGDEFYFYNQTTVAYGKNEFRKRWGDRALEDNWRLFDKNTVVKTTKAEDNATADAGTKDIYSVAFYTDKIPTEEKVIDSIGKERNFAYYQLGLIYKEKFKEYELAANRLEQLLENNPEEKLILPSKYNLYKIYVLLEQPSKADQYKNDILSNHGDSRYAQILRNPQDVLATDENSPESLYANTYKKFVNQEFEQALVASDKYILQFTGEEIVPKFEMLKAIIIARLDGYVAYKEALNYVALNYPNDEEGKRAQEIIATSLPKLNSKVMVKDDKSTNFKVIYTFEKNETEAMEALEKTIAQAFEDKGYNSLSISQDVYNRSQRFIVIHGFNSKAAAYTFEYMLETGEKYLVEKENVIMSSENYQIVQIHKNLDEVK</sequence>
<organism evidence="1 2">
    <name type="scientific">Kordia aestuariivivens</name>
    <dbReference type="NCBI Taxonomy" id="2759037"/>
    <lineage>
        <taxon>Bacteria</taxon>
        <taxon>Pseudomonadati</taxon>
        <taxon>Bacteroidota</taxon>
        <taxon>Flavobacteriia</taxon>
        <taxon>Flavobacteriales</taxon>
        <taxon>Flavobacteriaceae</taxon>
        <taxon>Kordia</taxon>
    </lineage>
</organism>
<evidence type="ECO:0000313" key="2">
    <source>
        <dbReference type="Proteomes" id="UP000619238"/>
    </source>
</evidence>
<reference evidence="1 2" key="1">
    <citation type="submission" date="2020-07" db="EMBL/GenBank/DDBJ databases">
        <title>Description of Kordia aestuariivivens sp. nov., isolated from a tidal flat.</title>
        <authorList>
            <person name="Park S."/>
            <person name="Yoon J.-H."/>
        </authorList>
    </citation>
    <scope>NUCLEOTIDE SEQUENCE [LARGE SCALE GENOMIC DNA]</scope>
    <source>
        <strain evidence="1 2">YSTF-M3</strain>
    </source>
</reference>
<name>A0ABR7Q9Q7_9FLAO</name>